<name>A0AAV7H8A0_DENCH</name>
<gene>
    <name evidence="1" type="ORF">IEQ34_006888</name>
</gene>
<reference evidence="1 2" key="1">
    <citation type="journal article" date="2021" name="Hortic Res">
        <title>Chromosome-scale assembly of the Dendrobium chrysotoxum genome enhances the understanding of orchid evolution.</title>
        <authorList>
            <person name="Zhang Y."/>
            <person name="Zhang G.Q."/>
            <person name="Zhang D."/>
            <person name="Liu X.D."/>
            <person name="Xu X.Y."/>
            <person name="Sun W.H."/>
            <person name="Yu X."/>
            <person name="Zhu X."/>
            <person name="Wang Z.W."/>
            <person name="Zhao X."/>
            <person name="Zhong W.Y."/>
            <person name="Chen H."/>
            <person name="Yin W.L."/>
            <person name="Huang T."/>
            <person name="Niu S.C."/>
            <person name="Liu Z.J."/>
        </authorList>
    </citation>
    <scope>NUCLEOTIDE SEQUENCE [LARGE SCALE GENOMIC DNA]</scope>
    <source>
        <strain evidence="1">Lindl</strain>
    </source>
</reference>
<accession>A0AAV7H8A0</accession>
<dbReference type="EMBL" id="JAGFBR010000007">
    <property type="protein sequence ID" value="KAH0464102.1"/>
    <property type="molecule type" value="Genomic_DNA"/>
</dbReference>
<comment type="caution">
    <text evidence="1">The sequence shown here is derived from an EMBL/GenBank/DDBJ whole genome shotgun (WGS) entry which is preliminary data.</text>
</comment>
<protein>
    <submittedName>
        <fullName evidence="1">Uncharacterized protein</fullName>
    </submittedName>
</protein>
<sequence>MNFINPIDRPVRTVENKMIVQYNLWIVLPWLTEEGTLEREILERSKIFERKEKVSLSVREKECEGITRLLQASCTLAPPVALDQPRRWHESRGDDKLIEDLTLDIAQIDRRTDFIIAFEIRGGGMNSKLLNGQHVVIIHYNEICMSWGLVR</sequence>
<dbReference type="AlphaFoldDB" id="A0AAV7H8A0"/>
<organism evidence="1 2">
    <name type="scientific">Dendrobium chrysotoxum</name>
    <name type="common">Orchid</name>
    <dbReference type="NCBI Taxonomy" id="161865"/>
    <lineage>
        <taxon>Eukaryota</taxon>
        <taxon>Viridiplantae</taxon>
        <taxon>Streptophyta</taxon>
        <taxon>Embryophyta</taxon>
        <taxon>Tracheophyta</taxon>
        <taxon>Spermatophyta</taxon>
        <taxon>Magnoliopsida</taxon>
        <taxon>Liliopsida</taxon>
        <taxon>Asparagales</taxon>
        <taxon>Orchidaceae</taxon>
        <taxon>Epidendroideae</taxon>
        <taxon>Malaxideae</taxon>
        <taxon>Dendrobiinae</taxon>
        <taxon>Dendrobium</taxon>
    </lineage>
</organism>
<evidence type="ECO:0000313" key="2">
    <source>
        <dbReference type="Proteomes" id="UP000775213"/>
    </source>
</evidence>
<evidence type="ECO:0000313" key="1">
    <source>
        <dbReference type="EMBL" id="KAH0464102.1"/>
    </source>
</evidence>
<keyword evidence="2" id="KW-1185">Reference proteome</keyword>
<proteinExistence type="predicted"/>
<dbReference type="Proteomes" id="UP000775213">
    <property type="component" value="Unassembled WGS sequence"/>
</dbReference>